<keyword evidence="2" id="KW-1185">Reference proteome</keyword>
<gene>
    <name evidence="1" type="ORF">HPP92_010052</name>
</gene>
<sequence>MGASFEDLNASTIEIFFGLDAQIDGITTNSIFPSHFFIELILIWKVAKKGEHSEKSILCEVKSAIETMFVILDPSERNAETTSAHLHYTRKECRKSEDVQSDTVTFPGRTPGTRRFFGIMVFPEKGNDRVK</sequence>
<accession>A0A835RGK0</accession>
<dbReference type="EMBL" id="JADCNL010000004">
    <property type="protein sequence ID" value="KAG0485973.1"/>
    <property type="molecule type" value="Genomic_DNA"/>
</dbReference>
<protein>
    <submittedName>
        <fullName evidence="1">Uncharacterized protein</fullName>
    </submittedName>
</protein>
<evidence type="ECO:0000313" key="2">
    <source>
        <dbReference type="Proteomes" id="UP000636800"/>
    </source>
</evidence>
<organism evidence="1 2">
    <name type="scientific">Vanilla planifolia</name>
    <name type="common">Vanilla</name>
    <dbReference type="NCBI Taxonomy" id="51239"/>
    <lineage>
        <taxon>Eukaryota</taxon>
        <taxon>Viridiplantae</taxon>
        <taxon>Streptophyta</taxon>
        <taxon>Embryophyta</taxon>
        <taxon>Tracheophyta</taxon>
        <taxon>Spermatophyta</taxon>
        <taxon>Magnoliopsida</taxon>
        <taxon>Liliopsida</taxon>
        <taxon>Asparagales</taxon>
        <taxon>Orchidaceae</taxon>
        <taxon>Vanilloideae</taxon>
        <taxon>Vanilleae</taxon>
        <taxon>Vanilla</taxon>
    </lineage>
</organism>
<comment type="caution">
    <text evidence="1">The sequence shown here is derived from an EMBL/GenBank/DDBJ whole genome shotgun (WGS) entry which is preliminary data.</text>
</comment>
<evidence type="ECO:0000313" key="1">
    <source>
        <dbReference type="EMBL" id="KAG0485973.1"/>
    </source>
</evidence>
<reference evidence="1 2" key="1">
    <citation type="journal article" date="2020" name="Nat. Food">
        <title>A phased Vanilla planifolia genome enables genetic improvement of flavour and production.</title>
        <authorList>
            <person name="Hasing T."/>
            <person name="Tang H."/>
            <person name="Brym M."/>
            <person name="Khazi F."/>
            <person name="Huang T."/>
            <person name="Chambers A.H."/>
        </authorList>
    </citation>
    <scope>NUCLEOTIDE SEQUENCE [LARGE SCALE GENOMIC DNA]</scope>
    <source>
        <tissue evidence="1">Leaf</tissue>
    </source>
</reference>
<dbReference type="Proteomes" id="UP000636800">
    <property type="component" value="Unassembled WGS sequence"/>
</dbReference>
<name>A0A835RGK0_VANPL</name>
<proteinExistence type="predicted"/>
<dbReference type="AlphaFoldDB" id="A0A835RGK0"/>